<reference evidence="2" key="1">
    <citation type="submission" date="2023-06" db="EMBL/GenBank/DDBJ databases">
        <title>Genome-scale phylogeny and comparative genomics of the fungal order Sordariales.</title>
        <authorList>
            <consortium name="Lawrence Berkeley National Laboratory"/>
            <person name="Hensen N."/>
            <person name="Bonometti L."/>
            <person name="Westerberg I."/>
            <person name="Brannstrom I.O."/>
            <person name="Guillou S."/>
            <person name="Cros-Aarteil S."/>
            <person name="Calhoun S."/>
            <person name="Haridas S."/>
            <person name="Kuo A."/>
            <person name="Mondo S."/>
            <person name="Pangilinan J."/>
            <person name="Riley R."/>
            <person name="LaButti K."/>
            <person name="Andreopoulos B."/>
            <person name="Lipzen A."/>
            <person name="Chen C."/>
            <person name="Yanf M."/>
            <person name="Daum C."/>
            <person name="Ng V."/>
            <person name="Clum A."/>
            <person name="Steindorff A."/>
            <person name="Ohm R."/>
            <person name="Martin F."/>
            <person name="Silar P."/>
            <person name="Natvig D."/>
            <person name="Lalanne C."/>
            <person name="Gautier V."/>
            <person name="Ament-velasquez S.L."/>
            <person name="Kruys A."/>
            <person name="Hutchinson M.I."/>
            <person name="Powell A.J."/>
            <person name="Barry K."/>
            <person name="Miller A.N."/>
            <person name="Grigoriev I.V."/>
            <person name="Debuchy R."/>
            <person name="Gladieux P."/>
            <person name="Thoren M.H."/>
            <person name="Johannesson H."/>
        </authorList>
    </citation>
    <scope>NUCLEOTIDE SEQUENCE</scope>
    <source>
        <strain evidence="2">SMH3187-1</strain>
    </source>
</reference>
<evidence type="ECO:0000313" key="3">
    <source>
        <dbReference type="Proteomes" id="UP001172155"/>
    </source>
</evidence>
<keyword evidence="1" id="KW-0472">Membrane</keyword>
<evidence type="ECO:0000256" key="1">
    <source>
        <dbReference type="SAM" id="Phobius"/>
    </source>
</evidence>
<proteinExistence type="predicted"/>
<keyword evidence="1" id="KW-1133">Transmembrane helix</keyword>
<sequence>MVKGAEVSEVRSTHCSIWLGELGFGIQETPGEWCTLTVLCVWFGLITALSPHRRARRDWQSNRVVHAVVVVVVGVVVVVISAPKLESIFVGIWMPRIRRIAGWPLSRKRLRIFPPPGQVAPNVFSRALDFPGQGCWLWW</sequence>
<dbReference type="AlphaFoldDB" id="A0AA40BQH7"/>
<feature type="transmembrane region" description="Helical" evidence="1">
    <location>
        <begin position="33"/>
        <end position="52"/>
    </location>
</feature>
<name>A0AA40BQH7_9PEZI</name>
<accession>A0AA40BQH7</accession>
<evidence type="ECO:0000313" key="2">
    <source>
        <dbReference type="EMBL" id="KAK0738552.1"/>
    </source>
</evidence>
<gene>
    <name evidence="2" type="ORF">B0T18DRAFT_249223</name>
</gene>
<organism evidence="2 3">
    <name type="scientific">Schizothecium vesticola</name>
    <dbReference type="NCBI Taxonomy" id="314040"/>
    <lineage>
        <taxon>Eukaryota</taxon>
        <taxon>Fungi</taxon>
        <taxon>Dikarya</taxon>
        <taxon>Ascomycota</taxon>
        <taxon>Pezizomycotina</taxon>
        <taxon>Sordariomycetes</taxon>
        <taxon>Sordariomycetidae</taxon>
        <taxon>Sordariales</taxon>
        <taxon>Schizotheciaceae</taxon>
        <taxon>Schizothecium</taxon>
    </lineage>
</organism>
<keyword evidence="3" id="KW-1185">Reference proteome</keyword>
<comment type="caution">
    <text evidence="2">The sequence shown here is derived from an EMBL/GenBank/DDBJ whole genome shotgun (WGS) entry which is preliminary data.</text>
</comment>
<dbReference type="EMBL" id="JAUKUD010000007">
    <property type="protein sequence ID" value="KAK0738552.1"/>
    <property type="molecule type" value="Genomic_DNA"/>
</dbReference>
<dbReference type="Proteomes" id="UP001172155">
    <property type="component" value="Unassembled WGS sequence"/>
</dbReference>
<protein>
    <submittedName>
        <fullName evidence="2">Uncharacterized protein</fullName>
    </submittedName>
</protein>
<keyword evidence="1" id="KW-0812">Transmembrane</keyword>
<feature type="transmembrane region" description="Helical" evidence="1">
    <location>
        <begin position="64"/>
        <end position="82"/>
    </location>
</feature>